<dbReference type="InterPro" id="IPR035906">
    <property type="entry name" value="MetI-like_sf"/>
</dbReference>
<comment type="similarity">
    <text evidence="7">Belongs to the binding-protein-dependent transport system permease family.</text>
</comment>
<keyword evidence="3" id="KW-1003">Cell membrane</keyword>
<evidence type="ECO:0000313" key="9">
    <source>
        <dbReference type="EMBL" id="GGB60142.1"/>
    </source>
</evidence>
<dbReference type="PANTHER" id="PTHR43386:SF25">
    <property type="entry name" value="PEPTIDE ABC TRANSPORTER PERMEASE PROTEIN"/>
    <property type="match status" value="1"/>
</dbReference>
<keyword evidence="10" id="KW-1185">Reference proteome</keyword>
<comment type="caution">
    <text evidence="9">The sequence shown here is derived from an EMBL/GenBank/DDBJ whole genome shotgun (WGS) entry which is preliminary data.</text>
</comment>
<dbReference type="Gene3D" id="1.10.3720.10">
    <property type="entry name" value="MetI-like"/>
    <property type="match status" value="1"/>
</dbReference>
<dbReference type="Pfam" id="PF00528">
    <property type="entry name" value="BPD_transp_1"/>
    <property type="match status" value="1"/>
</dbReference>
<feature type="transmembrane region" description="Helical" evidence="7">
    <location>
        <begin position="119"/>
        <end position="145"/>
    </location>
</feature>
<organism evidence="9 10">
    <name type="scientific">Tistrella bauzanensis</name>
    <dbReference type="NCBI Taxonomy" id="657419"/>
    <lineage>
        <taxon>Bacteria</taxon>
        <taxon>Pseudomonadati</taxon>
        <taxon>Pseudomonadota</taxon>
        <taxon>Alphaproteobacteria</taxon>
        <taxon>Geminicoccales</taxon>
        <taxon>Geminicoccaceae</taxon>
        <taxon>Tistrella</taxon>
    </lineage>
</organism>
<dbReference type="Proteomes" id="UP000603352">
    <property type="component" value="Unassembled WGS sequence"/>
</dbReference>
<evidence type="ECO:0000256" key="7">
    <source>
        <dbReference type="RuleBase" id="RU363032"/>
    </source>
</evidence>
<dbReference type="PROSITE" id="PS50928">
    <property type="entry name" value="ABC_TM1"/>
    <property type="match status" value="1"/>
</dbReference>
<name>A0ABQ1J6S4_9PROT</name>
<feature type="transmembrane region" description="Helical" evidence="7">
    <location>
        <begin position="75"/>
        <end position="99"/>
    </location>
</feature>
<dbReference type="PANTHER" id="PTHR43386">
    <property type="entry name" value="OLIGOPEPTIDE TRANSPORT SYSTEM PERMEASE PROTEIN APPC"/>
    <property type="match status" value="1"/>
</dbReference>
<sequence>MKAGRLLLWFSAGWLALMLVAALGAGYLAPYAYDALDLRQRLAPPAGLGGGMLHPLGTDDLGRDMLSRLLVSIRISLTIAFASTAIAMVIGTTAGFLAAHFRGWIEQALLVLIDLQAAIPFMIFALAVLAFFGNDLLLFVVLMGFHGWEKIARIARGLALSAGGQGYVAAAGDLGAGPVRIYLRHVLPNMAGTLIVSATLNFPEIMLIESGLSFLGLGVQPPLASLGNMVGYGRDYLEVAPWIPLLPALVIVTTALAVGLLGDLLRDRLDAPLA</sequence>
<keyword evidence="4 7" id="KW-0812">Transmembrane</keyword>
<evidence type="ECO:0000256" key="5">
    <source>
        <dbReference type="ARBA" id="ARBA00022989"/>
    </source>
</evidence>
<evidence type="ECO:0000256" key="1">
    <source>
        <dbReference type="ARBA" id="ARBA00004651"/>
    </source>
</evidence>
<evidence type="ECO:0000313" key="10">
    <source>
        <dbReference type="Proteomes" id="UP000603352"/>
    </source>
</evidence>
<evidence type="ECO:0000256" key="6">
    <source>
        <dbReference type="ARBA" id="ARBA00023136"/>
    </source>
</evidence>
<keyword evidence="5 7" id="KW-1133">Transmembrane helix</keyword>
<feature type="transmembrane region" description="Helical" evidence="7">
    <location>
        <begin position="239"/>
        <end position="261"/>
    </location>
</feature>
<evidence type="ECO:0000259" key="8">
    <source>
        <dbReference type="PROSITE" id="PS50928"/>
    </source>
</evidence>
<dbReference type="InterPro" id="IPR000515">
    <property type="entry name" value="MetI-like"/>
</dbReference>
<comment type="subcellular location">
    <subcellularLocation>
        <location evidence="1 7">Cell membrane</location>
        <topology evidence="1 7">Multi-pass membrane protein</topology>
    </subcellularLocation>
</comment>
<feature type="transmembrane region" description="Helical" evidence="7">
    <location>
        <begin position="6"/>
        <end position="29"/>
    </location>
</feature>
<feature type="domain" description="ABC transmembrane type-1" evidence="8">
    <location>
        <begin position="73"/>
        <end position="262"/>
    </location>
</feature>
<keyword evidence="6 7" id="KW-0472">Membrane</keyword>
<gene>
    <name evidence="9" type="ORF">GCM10011505_46080</name>
</gene>
<proteinExistence type="inferred from homology"/>
<dbReference type="EMBL" id="BMDZ01000092">
    <property type="protein sequence ID" value="GGB60142.1"/>
    <property type="molecule type" value="Genomic_DNA"/>
</dbReference>
<evidence type="ECO:0000256" key="4">
    <source>
        <dbReference type="ARBA" id="ARBA00022692"/>
    </source>
</evidence>
<protein>
    <recommendedName>
        <fullName evidence="8">ABC transmembrane type-1 domain-containing protein</fullName>
    </recommendedName>
</protein>
<dbReference type="SUPFAM" id="SSF161098">
    <property type="entry name" value="MetI-like"/>
    <property type="match status" value="1"/>
</dbReference>
<dbReference type="CDD" id="cd06261">
    <property type="entry name" value="TM_PBP2"/>
    <property type="match status" value="1"/>
</dbReference>
<dbReference type="InterPro" id="IPR050366">
    <property type="entry name" value="BP-dependent_transpt_permease"/>
</dbReference>
<keyword evidence="2 7" id="KW-0813">Transport</keyword>
<evidence type="ECO:0000256" key="2">
    <source>
        <dbReference type="ARBA" id="ARBA00022448"/>
    </source>
</evidence>
<accession>A0ABQ1J6S4</accession>
<reference evidence="10" key="1">
    <citation type="journal article" date="2019" name="Int. J. Syst. Evol. Microbiol.">
        <title>The Global Catalogue of Microorganisms (GCM) 10K type strain sequencing project: providing services to taxonomists for standard genome sequencing and annotation.</title>
        <authorList>
            <consortium name="The Broad Institute Genomics Platform"/>
            <consortium name="The Broad Institute Genome Sequencing Center for Infectious Disease"/>
            <person name="Wu L."/>
            <person name="Ma J."/>
        </authorList>
    </citation>
    <scope>NUCLEOTIDE SEQUENCE [LARGE SCALE GENOMIC DNA]</scope>
    <source>
        <strain evidence="10">CGMCC 1.10188</strain>
    </source>
</reference>
<evidence type="ECO:0000256" key="3">
    <source>
        <dbReference type="ARBA" id="ARBA00022475"/>
    </source>
</evidence>